<keyword evidence="3" id="KW-0328">Glycosyltransferase</keyword>
<comment type="pathway">
    <text evidence="2">Glycan metabolism.</text>
</comment>
<evidence type="ECO:0000313" key="8">
    <source>
        <dbReference type="EMBL" id="KAH0434808.1"/>
    </source>
</evidence>
<sequence length="898" mass="102748">MKPVCDFSGKRSDICELKGNIRIQGNSSLILSEISTSQREQSWTIKPHPRKGDLTALQHVTEMSVKLSSNKEEIPSCSINHTIPAIFFSAGGYMGNIFHDFTDILIPLFITSTSFRTEVQFLISNVQPWWLAKYKPYLQQLSKYEVINFNKIENVHCYPHVIVGLRKHKEMSIDPSRAPNSYSMVDFSQIMKKSYGLERQEAIKLGDNLAKKPRLLIIARKFTRSFMNIDEIVRMAEDLGYEAVVAEADVSSNLVRFSHVVNSCDVIMGVHGAGLTNLVFLPINSVVIQLVPLGGLENIAWIDFGRPAFEMKLRYLQYVISEEESSLIEQFDRDGPVFKDPGSIQRQGWLALRKIYLDHQNVRLDVNRFKSHIIQFSNADTAEEEPIINPEKWKSMCDYSNRRSDVCELTGDVRIPINQRSVLLVAKSQSNDSHKIRPYARKSDPSAMSNVAQFTLTLSQNHNSPVCTHNHSSPAIVFSVGGYAGNYFHDFSDILLPLFQTSHTFHGKVHFLVSNFRWWWVNKYLTIFQGLSQYEILNFNEAGNNNSAIHCFPKAIIGLHSNNDLMLKTGDSMVQFTEFLRRAYLLERNEPIKAEELSVKKPRLLIIARSHTRRFVNLEKIVKMGEKLGFEVLVAEAEANVVRFARVVNTCDVMMGVHGAGLTNLVFLPTNAVFIQVVPWGKLDWISNTYFKEPAISMKLKYLQYDIKEEESTLMEIYGRDDPVFRDPYSIHKLGWERMKAIYLEKQNVKLNVRRFRGVLVEAMKLLRQSLNNELTYYKNISSSLKMHKKMNPSEIELWIDQNTGAPSVTLEGVLKLADIIAQLLFILISQFDFKILLRHCAGEHYCTRFERTMAAEITTAVLCDTYLYIVVVNIDPNLVILMIINIIGFFTMLSSDN</sequence>
<keyword evidence="6" id="KW-0812">Transmembrane</keyword>
<keyword evidence="6" id="KW-0472">Membrane</keyword>
<evidence type="ECO:0000256" key="3">
    <source>
        <dbReference type="ARBA" id="ARBA00022676"/>
    </source>
</evidence>
<dbReference type="Pfam" id="PF04577">
    <property type="entry name" value="Glyco_transf_61"/>
    <property type="match status" value="2"/>
</dbReference>
<keyword evidence="9" id="KW-1185">Reference proteome</keyword>
<feature type="transmembrane region" description="Helical" evidence="6">
    <location>
        <begin position="867"/>
        <end position="894"/>
    </location>
</feature>
<dbReference type="PANTHER" id="PTHR20961">
    <property type="entry name" value="GLYCOSYLTRANSFERASE"/>
    <property type="match status" value="1"/>
</dbReference>
<dbReference type="Proteomes" id="UP000775213">
    <property type="component" value="Unassembled WGS sequence"/>
</dbReference>
<dbReference type="EMBL" id="JAGFBR010000783">
    <property type="protein sequence ID" value="KAH0434808.1"/>
    <property type="molecule type" value="Genomic_DNA"/>
</dbReference>
<dbReference type="AlphaFoldDB" id="A0AAV7FKV3"/>
<dbReference type="GO" id="GO:0000139">
    <property type="term" value="C:Golgi membrane"/>
    <property type="evidence" value="ECO:0007669"/>
    <property type="project" value="UniProtKB-SubCell"/>
</dbReference>
<dbReference type="InterPro" id="IPR049625">
    <property type="entry name" value="Glyco_transf_61_cat"/>
</dbReference>
<evidence type="ECO:0000313" key="9">
    <source>
        <dbReference type="Proteomes" id="UP000775213"/>
    </source>
</evidence>
<dbReference type="InterPro" id="IPR007657">
    <property type="entry name" value="Glycosyltransferase_61"/>
</dbReference>
<dbReference type="GO" id="GO:0016763">
    <property type="term" value="F:pentosyltransferase activity"/>
    <property type="evidence" value="ECO:0007669"/>
    <property type="project" value="UniProtKB-ARBA"/>
</dbReference>
<keyword evidence="5" id="KW-0325">Glycoprotein</keyword>
<evidence type="ECO:0000256" key="6">
    <source>
        <dbReference type="SAM" id="Phobius"/>
    </source>
</evidence>
<protein>
    <recommendedName>
        <fullName evidence="7">Glycosyltransferase 61 catalytic domain-containing protein</fullName>
    </recommendedName>
</protein>
<feature type="domain" description="Glycosyltransferase 61 catalytic" evidence="7">
    <location>
        <begin position="583"/>
        <end position="675"/>
    </location>
</feature>
<accession>A0AAV7FKV3</accession>
<evidence type="ECO:0000256" key="2">
    <source>
        <dbReference type="ARBA" id="ARBA00004881"/>
    </source>
</evidence>
<keyword evidence="4" id="KW-0808">Transferase</keyword>
<evidence type="ECO:0000256" key="1">
    <source>
        <dbReference type="ARBA" id="ARBA00004323"/>
    </source>
</evidence>
<keyword evidence="6" id="KW-1133">Transmembrane helix</keyword>
<feature type="domain" description="Glycosyltransferase 61 catalytic" evidence="7">
    <location>
        <begin position="181"/>
        <end position="288"/>
    </location>
</feature>
<dbReference type="PANTHER" id="PTHR20961:SF5">
    <property type="entry name" value="GLYCOSYLTRANSFERASE-RELATED"/>
    <property type="match status" value="1"/>
</dbReference>
<reference evidence="8 9" key="1">
    <citation type="journal article" date="2021" name="Hortic Res">
        <title>Chromosome-scale assembly of the Dendrobium chrysotoxum genome enhances the understanding of orchid evolution.</title>
        <authorList>
            <person name="Zhang Y."/>
            <person name="Zhang G.Q."/>
            <person name="Zhang D."/>
            <person name="Liu X.D."/>
            <person name="Xu X.Y."/>
            <person name="Sun W.H."/>
            <person name="Yu X."/>
            <person name="Zhu X."/>
            <person name="Wang Z.W."/>
            <person name="Zhao X."/>
            <person name="Zhong W.Y."/>
            <person name="Chen H."/>
            <person name="Yin W.L."/>
            <person name="Huang T."/>
            <person name="Niu S.C."/>
            <person name="Liu Z.J."/>
        </authorList>
    </citation>
    <scope>NUCLEOTIDE SEQUENCE [LARGE SCALE GENOMIC DNA]</scope>
    <source>
        <strain evidence="8">Lindl</strain>
    </source>
</reference>
<organism evidence="8 9">
    <name type="scientific">Dendrobium chrysotoxum</name>
    <name type="common">Orchid</name>
    <dbReference type="NCBI Taxonomy" id="161865"/>
    <lineage>
        <taxon>Eukaryota</taxon>
        <taxon>Viridiplantae</taxon>
        <taxon>Streptophyta</taxon>
        <taxon>Embryophyta</taxon>
        <taxon>Tracheophyta</taxon>
        <taxon>Spermatophyta</taxon>
        <taxon>Magnoliopsida</taxon>
        <taxon>Liliopsida</taxon>
        <taxon>Asparagales</taxon>
        <taxon>Orchidaceae</taxon>
        <taxon>Epidendroideae</taxon>
        <taxon>Malaxideae</taxon>
        <taxon>Dendrobiinae</taxon>
        <taxon>Dendrobium</taxon>
    </lineage>
</organism>
<proteinExistence type="predicted"/>
<evidence type="ECO:0000259" key="7">
    <source>
        <dbReference type="Pfam" id="PF04577"/>
    </source>
</evidence>
<comment type="caution">
    <text evidence="8">The sequence shown here is derived from an EMBL/GenBank/DDBJ whole genome shotgun (WGS) entry which is preliminary data.</text>
</comment>
<comment type="subcellular location">
    <subcellularLocation>
        <location evidence="1">Golgi apparatus membrane</location>
        <topology evidence="1">Single-pass type II membrane protein</topology>
    </subcellularLocation>
</comment>
<evidence type="ECO:0000256" key="5">
    <source>
        <dbReference type="ARBA" id="ARBA00023180"/>
    </source>
</evidence>
<name>A0AAV7FKV3_DENCH</name>
<evidence type="ECO:0000256" key="4">
    <source>
        <dbReference type="ARBA" id="ARBA00022679"/>
    </source>
</evidence>
<gene>
    <name evidence="8" type="ORF">IEQ34_026744</name>
</gene>